<dbReference type="EnsemblPlants" id="OGLUM05G07110.1">
    <property type="protein sequence ID" value="OGLUM05G07110.1"/>
    <property type="gene ID" value="OGLUM05G07110"/>
</dbReference>
<accession>A0A0D9ZVK5</accession>
<keyword evidence="2" id="KW-1185">Reference proteome</keyword>
<protein>
    <submittedName>
        <fullName evidence="1">Uncharacterized protein</fullName>
    </submittedName>
</protein>
<organism evidence="1">
    <name type="scientific">Oryza glumipatula</name>
    <dbReference type="NCBI Taxonomy" id="40148"/>
    <lineage>
        <taxon>Eukaryota</taxon>
        <taxon>Viridiplantae</taxon>
        <taxon>Streptophyta</taxon>
        <taxon>Embryophyta</taxon>
        <taxon>Tracheophyta</taxon>
        <taxon>Spermatophyta</taxon>
        <taxon>Magnoliopsida</taxon>
        <taxon>Liliopsida</taxon>
        <taxon>Poales</taxon>
        <taxon>Poaceae</taxon>
        <taxon>BOP clade</taxon>
        <taxon>Oryzoideae</taxon>
        <taxon>Oryzeae</taxon>
        <taxon>Oryzinae</taxon>
        <taxon>Oryza</taxon>
    </lineage>
</organism>
<dbReference type="HOGENOM" id="CLU_2472718_0_0_1"/>
<evidence type="ECO:0000313" key="1">
    <source>
        <dbReference type="EnsemblPlants" id="OGLUM05G07110.1"/>
    </source>
</evidence>
<dbReference type="Proteomes" id="UP000026961">
    <property type="component" value="Chromosome 5"/>
</dbReference>
<evidence type="ECO:0000313" key="2">
    <source>
        <dbReference type="Proteomes" id="UP000026961"/>
    </source>
</evidence>
<sequence>MAAAQPEVGRARPFLSRGIVESAINGIDFVRPDQTLAPSPVSPAAWCTHGAASPFYAATPSPLAAASPFFLCARRRRCILALLQPSSP</sequence>
<proteinExistence type="predicted"/>
<name>A0A0D9ZVK5_9ORYZ</name>
<reference evidence="1" key="1">
    <citation type="submission" date="2015-04" db="UniProtKB">
        <authorList>
            <consortium name="EnsemblPlants"/>
        </authorList>
    </citation>
    <scope>IDENTIFICATION</scope>
</reference>
<dbReference type="AlphaFoldDB" id="A0A0D9ZVK5"/>
<reference evidence="1" key="2">
    <citation type="submission" date="2018-05" db="EMBL/GenBank/DDBJ databases">
        <title>OgluRS3 (Oryza glumaepatula Reference Sequence Version 3).</title>
        <authorList>
            <person name="Zhang J."/>
            <person name="Kudrna D."/>
            <person name="Lee S."/>
            <person name="Talag J."/>
            <person name="Welchert J."/>
            <person name="Wing R.A."/>
        </authorList>
    </citation>
    <scope>NUCLEOTIDE SEQUENCE [LARGE SCALE GENOMIC DNA]</scope>
</reference>
<dbReference type="Gramene" id="OGLUM05G07110.1">
    <property type="protein sequence ID" value="OGLUM05G07110.1"/>
    <property type="gene ID" value="OGLUM05G07110"/>
</dbReference>